<dbReference type="SUPFAM" id="SSF53822">
    <property type="entry name" value="Periplasmic binding protein-like I"/>
    <property type="match status" value="1"/>
</dbReference>
<dbReference type="PANTHER" id="PTHR30146">
    <property type="entry name" value="LACI-RELATED TRANSCRIPTIONAL REPRESSOR"/>
    <property type="match status" value="1"/>
</dbReference>
<sequence>MSGSSMGRRPTMRDVARAAGVSQSLVSIVFRGAPGAGAQTRDRVLAAARELGYVRDESARSLRASQSTSIGVCFQTRQPFHHVLLDGMYAHTAGTNHPLVLSAVSDARDEATAIRGLLAYRCGALVLLGPRGDEQSLAAMAGDTPVVVVGRRVDDRSIDWVTSDDGLGMDQAVTHLRTLGHRRVLYLSCSRAAGGPDRLQAFHDAAAANGISRSVTVADGEMTEQRGARAAERLLAGSILPTAVIAFNDRVALGLMEVLIRRGVAVPKDISVVGFDDSEIAQRDPVLMTSVHQDAESLARIAVERASQRIHPSSPPTDPHGTLVPTHLVVRSTTGEAPRR</sequence>
<organism evidence="5">
    <name type="scientific">Propionibacterium freudenreichii subsp. freudenreichii</name>
    <dbReference type="NCBI Taxonomy" id="66712"/>
    <lineage>
        <taxon>Bacteria</taxon>
        <taxon>Bacillati</taxon>
        <taxon>Actinomycetota</taxon>
        <taxon>Actinomycetes</taxon>
        <taxon>Propionibacteriales</taxon>
        <taxon>Propionibacteriaceae</taxon>
        <taxon>Propionibacterium</taxon>
    </lineage>
</organism>
<accession>A0A0B7NYT4</accession>
<dbReference type="PROSITE" id="PS50932">
    <property type="entry name" value="HTH_LACI_2"/>
    <property type="match status" value="1"/>
</dbReference>
<feature type="domain" description="HTH lacI-type" evidence="4">
    <location>
        <begin position="10"/>
        <end position="64"/>
    </location>
</feature>
<dbReference type="SMART" id="SM00354">
    <property type="entry name" value="HTH_LACI"/>
    <property type="match status" value="1"/>
</dbReference>
<dbReference type="GO" id="GO:0003700">
    <property type="term" value="F:DNA-binding transcription factor activity"/>
    <property type="evidence" value="ECO:0007669"/>
    <property type="project" value="TreeGrafter"/>
</dbReference>
<proteinExistence type="predicted"/>
<dbReference type="AlphaFoldDB" id="A0A0B7NYT4"/>
<dbReference type="CDD" id="cd01392">
    <property type="entry name" value="HTH_LacI"/>
    <property type="match status" value="1"/>
</dbReference>
<dbReference type="GO" id="GO:0000976">
    <property type="term" value="F:transcription cis-regulatory region binding"/>
    <property type="evidence" value="ECO:0007669"/>
    <property type="project" value="TreeGrafter"/>
</dbReference>
<dbReference type="Gene3D" id="3.40.50.2300">
    <property type="match status" value="2"/>
</dbReference>
<dbReference type="InterPro" id="IPR028082">
    <property type="entry name" value="Peripla_BP_I"/>
</dbReference>
<keyword evidence="3" id="KW-0804">Transcription</keyword>
<dbReference type="Pfam" id="PF13377">
    <property type="entry name" value="Peripla_BP_3"/>
    <property type="match status" value="1"/>
</dbReference>
<evidence type="ECO:0000256" key="1">
    <source>
        <dbReference type="ARBA" id="ARBA00023015"/>
    </source>
</evidence>
<evidence type="ECO:0000256" key="2">
    <source>
        <dbReference type="ARBA" id="ARBA00023125"/>
    </source>
</evidence>
<dbReference type="InterPro" id="IPR010982">
    <property type="entry name" value="Lambda_DNA-bd_dom_sf"/>
</dbReference>
<name>A0A0B7NYT4_PROFF</name>
<dbReference type="Pfam" id="PF00356">
    <property type="entry name" value="LacI"/>
    <property type="match status" value="1"/>
</dbReference>
<dbReference type="CDD" id="cd06267">
    <property type="entry name" value="PBP1_LacI_sugar_binding-like"/>
    <property type="match status" value="1"/>
</dbReference>
<protein>
    <submittedName>
        <fullName evidence="5">Transcriptional regulator, LacI family protein</fullName>
    </submittedName>
</protein>
<dbReference type="EMBL" id="LM676409">
    <property type="protein sequence ID" value="CEP26404.1"/>
    <property type="molecule type" value="Genomic_DNA"/>
</dbReference>
<reference evidence="5" key="1">
    <citation type="submission" date="2014-08" db="EMBL/GenBank/DDBJ databases">
        <authorList>
            <person name="Falentin Helene"/>
        </authorList>
    </citation>
    <scope>NUCLEOTIDE SEQUENCE</scope>
</reference>
<dbReference type="InterPro" id="IPR000843">
    <property type="entry name" value="HTH_LacI"/>
</dbReference>
<dbReference type="PANTHER" id="PTHR30146:SF109">
    <property type="entry name" value="HTH-TYPE TRANSCRIPTIONAL REGULATOR GALS"/>
    <property type="match status" value="1"/>
</dbReference>
<dbReference type="Gene3D" id="1.10.260.40">
    <property type="entry name" value="lambda repressor-like DNA-binding domains"/>
    <property type="match status" value="1"/>
</dbReference>
<evidence type="ECO:0000313" key="5">
    <source>
        <dbReference type="EMBL" id="CEP26404.1"/>
    </source>
</evidence>
<keyword evidence="2" id="KW-0238">DNA-binding</keyword>
<dbReference type="InterPro" id="IPR046335">
    <property type="entry name" value="LacI/GalR-like_sensor"/>
</dbReference>
<evidence type="ECO:0000256" key="3">
    <source>
        <dbReference type="ARBA" id="ARBA00023163"/>
    </source>
</evidence>
<dbReference type="SUPFAM" id="SSF47413">
    <property type="entry name" value="lambda repressor-like DNA-binding domains"/>
    <property type="match status" value="1"/>
</dbReference>
<gene>
    <name evidence="5" type="primary">lacI2</name>
    <name evidence="5" type="ORF">PFCIRM138_07345</name>
</gene>
<keyword evidence="1" id="KW-0805">Transcription regulation</keyword>
<evidence type="ECO:0000259" key="4">
    <source>
        <dbReference type="PROSITE" id="PS50932"/>
    </source>
</evidence>